<organism evidence="2">
    <name type="scientific">Auxenochlorella protothecoides</name>
    <name type="common">Green microalga</name>
    <name type="synonym">Chlorella protothecoides</name>
    <dbReference type="NCBI Taxonomy" id="3075"/>
    <lineage>
        <taxon>Eukaryota</taxon>
        <taxon>Viridiplantae</taxon>
        <taxon>Chlorophyta</taxon>
        <taxon>core chlorophytes</taxon>
        <taxon>Trebouxiophyceae</taxon>
        <taxon>Chlorellales</taxon>
        <taxon>Chlorellaceae</taxon>
        <taxon>Auxenochlorella</taxon>
    </lineage>
</organism>
<evidence type="ECO:0000256" key="1">
    <source>
        <dbReference type="SAM" id="MobiDB-lite"/>
    </source>
</evidence>
<accession>A0A1D1ZVT2</accession>
<feature type="region of interest" description="Disordered" evidence="1">
    <location>
        <begin position="1"/>
        <end position="63"/>
    </location>
</feature>
<gene>
    <name evidence="2" type="ORF">g.4893</name>
</gene>
<evidence type="ECO:0000313" key="2">
    <source>
        <dbReference type="EMBL" id="JAT71060.1"/>
    </source>
</evidence>
<sequence length="132" mass="14303">MEFLRKLFHRSEDHQTQSEAGPRYPDPSPPSATQNTNPKRVKRRPPTPQPLLEEAEPGAQGEVQGLDWYKSSLRRDAEGDVAQHFLGEGSAAGGPPTATQRSRQLGRAAGQSRLVIESGDVRVLPASAGPAR</sequence>
<reference evidence="2" key="1">
    <citation type="submission" date="2015-08" db="EMBL/GenBank/DDBJ databases">
        <authorList>
            <person name="Babu N.S."/>
            <person name="Beckwith C.J."/>
            <person name="Beseler K.G."/>
            <person name="Brison A."/>
            <person name="Carone J.V."/>
            <person name="Caskin T.P."/>
            <person name="Diamond M."/>
            <person name="Durham M.E."/>
            <person name="Foxe J.M."/>
            <person name="Go M."/>
            <person name="Henderson B.A."/>
            <person name="Jones I.B."/>
            <person name="McGettigan J.A."/>
            <person name="Micheletti S.J."/>
            <person name="Nasrallah M.E."/>
            <person name="Ortiz D."/>
            <person name="Piller C.R."/>
            <person name="Privatt S.R."/>
            <person name="Schneider S.L."/>
            <person name="Sharp S."/>
            <person name="Smith T.C."/>
            <person name="Stanton J.D."/>
            <person name="Ullery H.E."/>
            <person name="Wilson R.J."/>
            <person name="Serrano M.G."/>
            <person name="Buck G."/>
            <person name="Lee V."/>
            <person name="Wang Y."/>
            <person name="Carvalho R."/>
            <person name="Voegtly L."/>
            <person name="Shi R."/>
            <person name="Duckworth R."/>
            <person name="Johnson A."/>
            <person name="Loviza R."/>
            <person name="Walstead R."/>
            <person name="Shah Z."/>
            <person name="Kiflezghi M."/>
            <person name="Wade K."/>
            <person name="Ball S.L."/>
            <person name="Bradley K.W."/>
            <person name="Asai D.J."/>
            <person name="Bowman C.A."/>
            <person name="Russell D.A."/>
            <person name="Pope W.H."/>
            <person name="Jacobs-Sera D."/>
            <person name="Hendrix R.W."/>
            <person name="Hatfull G.F."/>
        </authorList>
    </citation>
    <scope>NUCLEOTIDE SEQUENCE</scope>
</reference>
<name>A0A1D1ZVT2_AUXPR</name>
<feature type="region of interest" description="Disordered" evidence="1">
    <location>
        <begin position="86"/>
        <end position="111"/>
    </location>
</feature>
<protein>
    <submittedName>
        <fullName evidence="2">Uncharacterized protein</fullName>
    </submittedName>
</protein>
<proteinExistence type="predicted"/>
<dbReference type="AlphaFoldDB" id="A0A1D1ZVT2"/>
<dbReference type="EMBL" id="GDKF01007562">
    <property type="protein sequence ID" value="JAT71060.1"/>
    <property type="molecule type" value="Transcribed_RNA"/>
</dbReference>